<keyword evidence="4" id="KW-1185">Reference proteome</keyword>
<dbReference type="EMBL" id="VRLW01000001">
    <property type="protein sequence ID" value="KAA1261124.1"/>
    <property type="molecule type" value="Genomic_DNA"/>
</dbReference>
<name>A0A5B1CPB1_9BACT</name>
<accession>A0A5B1CPB1</accession>
<proteinExistence type="inferred from homology"/>
<gene>
    <name evidence="3" type="ORF">LF1_36680</name>
</gene>
<dbReference type="OrthoDB" id="5450317at2"/>
<dbReference type="PANTHER" id="PTHR43569">
    <property type="entry name" value="AMIDOHYDROLASE"/>
    <property type="match status" value="1"/>
</dbReference>
<evidence type="ECO:0000313" key="4">
    <source>
        <dbReference type="Proteomes" id="UP000322699"/>
    </source>
</evidence>
<dbReference type="GO" id="GO:0016787">
    <property type="term" value="F:hydrolase activity"/>
    <property type="evidence" value="ECO:0007669"/>
    <property type="project" value="UniProtKB-KW"/>
</dbReference>
<comment type="similarity">
    <text evidence="1">Belongs to the metallo-dependent hydrolases superfamily.</text>
</comment>
<dbReference type="RefSeq" id="WP_068258143.1">
    <property type="nucleotide sequence ID" value="NZ_LWSK01000003.1"/>
</dbReference>
<reference evidence="3 4" key="1">
    <citation type="submission" date="2019-08" db="EMBL/GenBank/DDBJ databases">
        <title>Deep-cultivation of Planctomycetes and their phenomic and genomic characterization uncovers novel biology.</title>
        <authorList>
            <person name="Wiegand S."/>
            <person name="Jogler M."/>
            <person name="Boedeker C."/>
            <person name="Pinto D."/>
            <person name="Vollmers J."/>
            <person name="Rivas-Marin E."/>
            <person name="Kohn T."/>
            <person name="Peeters S.H."/>
            <person name="Heuer A."/>
            <person name="Rast P."/>
            <person name="Oberbeckmann S."/>
            <person name="Bunk B."/>
            <person name="Jeske O."/>
            <person name="Meyerdierks A."/>
            <person name="Storesund J.E."/>
            <person name="Kallscheuer N."/>
            <person name="Luecker S."/>
            <person name="Lage O.M."/>
            <person name="Pohl T."/>
            <person name="Merkel B.J."/>
            <person name="Hornburger P."/>
            <person name="Mueller R.-W."/>
            <person name="Bruemmer F."/>
            <person name="Labrenz M."/>
            <person name="Spormann A.M."/>
            <person name="Op Den Camp H."/>
            <person name="Overmann J."/>
            <person name="Amann R."/>
            <person name="Jetten M.S.M."/>
            <person name="Mascher T."/>
            <person name="Medema M.H."/>
            <person name="Devos D.P."/>
            <person name="Kaster A.-K."/>
            <person name="Ovreas L."/>
            <person name="Rohde M."/>
            <person name="Galperin M.Y."/>
            <person name="Jogler C."/>
        </authorList>
    </citation>
    <scope>NUCLEOTIDE SEQUENCE [LARGE SCALE GENOMIC DNA]</scope>
    <source>
        <strain evidence="3 4">LF1</strain>
    </source>
</reference>
<evidence type="ECO:0000256" key="1">
    <source>
        <dbReference type="ARBA" id="ARBA00038310"/>
    </source>
</evidence>
<dbReference type="Proteomes" id="UP000322699">
    <property type="component" value="Unassembled WGS sequence"/>
</dbReference>
<organism evidence="3 4">
    <name type="scientific">Rubripirellula obstinata</name>
    <dbReference type="NCBI Taxonomy" id="406547"/>
    <lineage>
        <taxon>Bacteria</taxon>
        <taxon>Pseudomonadati</taxon>
        <taxon>Planctomycetota</taxon>
        <taxon>Planctomycetia</taxon>
        <taxon>Pirellulales</taxon>
        <taxon>Pirellulaceae</taxon>
        <taxon>Rubripirellula</taxon>
    </lineage>
</organism>
<dbReference type="PANTHER" id="PTHR43569:SF2">
    <property type="entry name" value="AMIDOHYDROLASE-RELATED DOMAIN-CONTAINING PROTEIN"/>
    <property type="match status" value="1"/>
</dbReference>
<keyword evidence="3" id="KW-0378">Hydrolase</keyword>
<dbReference type="SUPFAM" id="SSF51556">
    <property type="entry name" value="Metallo-dependent hydrolases"/>
    <property type="match status" value="1"/>
</dbReference>
<evidence type="ECO:0000313" key="3">
    <source>
        <dbReference type="EMBL" id="KAA1261124.1"/>
    </source>
</evidence>
<dbReference type="Pfam" id="PF04909">
    <property type="entry name" value="Amidohydro_2"/>
    <property type="match status" value="1"/>
</dbReference>
<dbReference type="AlphaFoldDB" id="A0A5B1CPB1"/>
<dbReference type="InterPro" id="IPR052350">
    <property type="entry name" value="Metallo-dep_Lactonases"/>
</dbReference>
<dbReference type="InterPro" id="IPR032466">
    <property type="entry name" value="Metal_Hydrolase"/>
</dbReference>
<dbReference type="InterPro" id="IPR006680">
    <property type="entry name" value="Amidohydro-rel"/>
</dbReference>
<protein>
    <submittedName>
        <fullName evidence="3">Amidohydrolase</fullName>
    </submittedName>
</protein>
<sequence>MKIDSHHHFWNYDPADYGWIDDSMDQLRRDFTPANLKQEIDSVGIDGVVSVQARQSFEETEFLLDYGDANDFILGVVGWVPLRHANVQSQLDAVSERPKLKALRHVVQDEPDDSFLLGEDFNRGVKLLRDYGLAYDILIFEKHLPVATKFIDLHPDQTFILDHIAKPRIREKQLEPWRSNIIDIAKRPNVFCKFSGLVTEADHGAWTANDLLPYWETVLEAFGPQRLMFGSDWPVCLIASEYKRWFQIANRFAAELSQAEQSAFFGASAAKAYGVQIPN</sequence>
<evidence type="ECO:0000259" key="2">
    <source>
        <dbReference type="Pfam" id="PF04909"/>
    </source>
</evidence>
<comment type="caution">
    <text evidence="3">The sequence shown here is derived from an EMBL/GenBank/DDBJ whole genome shotgun (WGS) entry which is preliminary data.</text>
</comment>
<dbReference type="Gene3D" id="3.20.20.140">
    <property type="entry name" value="Metal-dependent hydrolases"/>
    <property type="match status" value="1"/>
</dbReference>
<feature type="domain" description="Amidohydrolase-related" evidence="2">
    <location>
        <begin position="3"/>
        <end position="274"/>
    </location>
</feature>